<keyword evidence="3" id="KW-1185">Reference proteome</keyword>
<dbReference type="InterPro" id="IPR013589">
    <property type="entry name" value="Bac_transglu_N"/>
</dbReference>
<protein>
    <submittedName>
        <fullName evidence="2">Transglutaminase family protein</fullName>
    </submittedName>
</protein>
<dbReference type="Pfam" id="PF01841">
    <property type="entry name" value="Transglut_core"/>
    <property type="match status" value="1"/>
</dbReference>
<dbReference type="KEGG" id="mtw:CQW49_12625"/>
<dbReference type="Proteomes" id="UP000230709">
    <property type="component" value="Chromosome"/>
</dbReference>
<reference evidence="3" key="1">
    <citation type="submission" date="2017-10" db="EMBL/GenBank/DDBJ databases">
        <title>Completed PacBio SMRT sequence of Methylosinus trichosporium OB3b reveals presence of a third large plasmid.</title>
        <authorList>
            <person name="Charles T.C."/>
            <person name="Lynch M.D.J."/>
            <person name="Heil J.R."/>
            <person name="Cheng J."/>
        </authorList>
    </citation>
    <scope>NUCLEOTIDE SEQUENCE [LARGE SCALE GENOMIC DNA]</scope>
    <source>
        <strain evidence="3">OB3b</strain>
    </source>
</reference>
<proteinExistence type="predicted"/>
<dbReference type="STRING" id="595536.GCA_000178815_02641"/>
<dbReference type="PANTHER" id="PTHR33490">
    <property type="entry name" value="BLR5614 PROTEIN-RELATED"/>
    <property type="match status" value="1"/>
</dbReference>
<accession>A0A2D2D0Y5</accession>
<organism evidence="2 3">
    <name type="scientific">Methylosinus trichosporium (strain ATCC 35070 / NCIMB 11131 / UNIQEM 75 / OB3b)</name>
    <dbReference type="NCBI Taxonomy" id="595536"/>
    <lineage>
        <taxon>Bacteria</taxon>
        <taxon>Pseudomonadati</taxon>
        <taxon>Pseudomonadota</taxon>
        <taxon>Alphaproteobacteria</taxon>
        <taxon>Hyphomicrobiales</taxon>
        <taxon>Methylocystaceae</taxon>
        <taxon>Methylosinus</taxon>
    </lineage>
</organism>
<dbReference type="InterPro" id="IPR002931">
    <property type="entry name" value="Transglutaminase-like"/>
</dbReference>
<evidence type="ECO:0000313" key="3">
    <source>
        <dbReference type="Proteomes" id="UP000230709"/>
    </source>
</evidence>
<sequence>MIYDITHVTTYSYEAPVASARCALRLLPRSDGGQSVLSGRIDVTPAPHDWRERVDFYGNRVAEARIDAPHVKLGIAMRSRVRVERPAPPAEAATLSWERVRADAIGAASLDSHAPAHWLYPSRLAPLYEPATTYARASFPPGRPILEGAAELMRRIKSDFVYDPSATHVAMPLARAFQMRSGVCQDFTHIMIAGLRGLGLPAAYVSGYIRTIPPPGGAPLEGADASHAWMSLWCGETDGWIDLDPTNAILVENDHVVIAIGRDYADVSPIDGVIFSAGRQKLDVSVSVTPVEAAAAAAG</sequence>
<dbReference type="SMART" id="SM00460">
    <property type="entry name" value="TGc"/>
    <property type="match status" value="1"/>
</dbReference>
<evidence type="ECO:0000259" key="1">
    <source>
        <dbReference type="SMART" id="SM00460"/>
    </source>
</evidence>
<dbReference type="Pfam" id="PF08379">
    <property type="entry name" value="Bact_transglu_N"/>
    <property type="match status" value="1"/>
</dbReference>
<dbReference type="EMBL" id="CP023737">
    <property type="protein sequence ID" value="ATQ68632.1"/>
    <property type="molecule type" value="Genomic_DNA"/>
</dbReference>
<dbReference type="PANTHER" id="PTHR33490:SF7">
    <property type="entry name" value="BLR2979 PROTEIN"/>
    <property type="match status" value="1"/>
</dbReference>
<dbReference type="AlphaFoldDB" id="A0A2D2D0Y5"/>
<name>A0A2D2D0Y5_METT3</name>
<dbReference type="InterPro" id="IPR038765">
    <property type="entry name" value="Papain-like_cys_pep_sf"/>
</dbReference>
<dbReference type="RefSeq" id="WP_003609288.1">
    <property type="nucleotide sequence ID" value="NZ_ADVE02000001.1"/>
</dbReference>
<dbReference type="SUPFAM" id="SSF54001">
    <property type="entry name" value="Cysteine proteinases"/>
    <property type="match status" value="1"/>
</dbReference>
<gene>
    <name evidence="2" type="ORF">CQW49_12625</name>
</gene>
<feature type="domain" description="Transglutaminase-like" evidence="1">
    <location>
        <begin position="176"/>
        <end position="247"/>
    </location>
</feature>
<evidence type="ECO:0000313" key="2">
    <source>
        <dbReference type="EMBL" id="ATQ68632.1"/>
    </source>
</evidence>
<dbReference type="Gene3D" id="3.10.620.30">
    <property type="match status" value="1"/>
</dbReference>